<accession>A0ABR1WW09</accession>
<evidence type="ECO:0000313" key="2">
    <source>
        <dbReference type="EMBL" id="KAK8087327.1"/>
    </source>
</evidence>
<keyword evidence="3" id="KW-1185">Reference proteome</keyword>
<evidence type="ECO:0000256" key="1">
    <source>
        <dbReference type="SAM" id="MobiDB-lite"/>
    </source>
</evidence>
<dbReference type="Proteomes" id="UP001480595">
    <property type="component" value="Unassembled WGS sequence"/>
</dbReference>
<organism evidence="2 3">
    <name type="scientific">Apiospora phragmitis</name>
    <dbReference type="NCBI Taxonomy" id="2905665"/>
    <lineage>
        <taxon>Eukaryota</taxon>
        <taxon>Fungi</taxon>
        <taxon>Dikarya</taxon>
        <taxon>Ascomycota</taxon>
        <taxon>Pezizomycotina</taxon>
        <taxon>Sordariomycetes</taxon>
        <taxon>Xylariomycetidae</taxon>
        <taxon>Amphisphaeriales</taxon>
        <taxon>Apiosporaceae</taxon>
        <taxon>Apiospora</taxon>
    </lineage>
</organism>
<evidence type="ECO:0000313" key="3">
    <source>
        <dbReference type="Proteomes" id="UP001480595"/>
    </source>
</evidence>
<dbReference type="GeneID" id="92086773"/>
<gene>
    <name evidence="2" type="ORF">PG994_002301</name>
</gene>
<feature type="compositionally biased region" description="Basic and acidic residues" evidence="1">
    <location>
        <begin position="1"/>
        <end position="16"/>
    </location>
</feature>
<protein>
    <submittedName>
        <fullName evidence="2">Uncharacterized protein</fullName>
    </submittedName>
</protein>
<sequence length="130" mass="14302">MHQTARKEMDKPDHSRRQVLNRADRQMPYLLLGPRGPPAVAAPQEAGQDDNITVDYDGFVAALDAVSGSLGEAAFGWGDPQGVDFLDQFALSTGRNEVTQSLSQEYAIRVSDGRSPNRTAISVTRRFYFS</sequence>
<name>A0ABR1WW09_9PEZI</name>
<feature type="region of interest" description="Disordered" evidence="1">
    <location>
        <begin position="1"/>
        <end position="45"/>
    </location>
</feature>
<comment type="caution">
    <text evidence="2">The sequence shown here is derived from an EMBL/GenBank/DDBJ whole genome shotgun (WGS) entry which is preliminary data.</text>
</comment>
<proteinExistence type="predicted"/>
<dbReference type="EMBL" id="JAQQWL010000002">
    <property type="protein sequence ID" value="KAK8087327.1"/>
    <property type="molecule type" value="Genomic_DNA"/>
</dbReference>
<reference evidence="2 3" key="1">
    <citation type="submission" date="2023-01" db="EMBL/GenBank/DDBJ databases">
        <title>Analysis of 21 Apiospora genomes using comparative genomics revels a genus with tremendous synthesis potential of carbohydrate active enzymes and secondary metabolites.</title>
        <authorList>
            <person name="Sorensen T."/>
        </authorList>
    </citation>
    <scope>NUCLEOTIDE SEQUENCE [LARGE SCALE GENOMIC DNA]</scope>
    <source>
        <strain evidence="2 3">CBS 135458</strain>
    </source>
</reference>
<dbReference type="RefSeq" id="XP_066721851.1">
    <property type="nucleotide sequence ID" value="XM_066853710.1"/>
</dbReference>